<dbReference type="GO" id="GO:0042147">
    <property type="term" value="P:retrograde transport, endosome to Golgi"/>
    <property type="evidence" value="ECO:0007669"/>
    <property type="project" value="TreeGrafter"/>
</dbReference>
<dbReference type="InterPro" id="IPR046837">
    <property type="entry name" value="Laa1/Sip1/HEATR5-like_HEAT"/>
</dbReference>
<organism evidence="2 3">
    <name type="scientific">Sphagnurus paluster</name>
    <dbReference type="NCBI Taxonomy" id="117069"/>
    <lineage>
        <taxon>Eukaryota</taxon>
        <taxon>Fungi</taxon>
        <taxon>Dikarya</taxon>
        <taxon>Basidiomycota</taxon>
        <taxon>Agaricomycotina</taxon>
        <taxon>Agaricomycetes</taxon>
        <taxon>Agaricomycetidae</taxon>
        <taxon>Agaricales</taxon>
        <taxon>Tricholomatineae</taxon>
        <taxon>Lyophyllaceae</taxon>
        <taxon>Sphagnurus</taxon>
    </lineage>
</organism>
<reference evidence="2" key="2">
    <citation type="submission" date="2021-10" db="EMBL/GenBank/DDBJ databases">
        <title>Phylogenomics reveals ancestral predisposition of the termite-cultivated fungus Termitomyces towards a domesticated lifestyle.</title>
        <authorList>
            <person name="Auxier B."/>
            <person name="Grum-Grzhimaylo A."/>
            <person name="Cardenas M.E."/>
            <person name="Lodge J.D."/>
            <person name="Laessoe T."/>
            <person name="Pedersen O."/>
            <person name="Smith M.E."/>
            <person name="Kuyper T.W."/>
            <person name="Franco-Molano E.A."/>
            <person name="Baroni T.J."/>
            <person name="Aanen D.K."/>
        </authorList>
    </citation>
    <scope>NUCLEOTIDE SEQUENCE</scope>
    <source>
        <strain evidence="2">D49</strain>
    </source>
</reference>
<dbReference type="GO" id="GO:0008104">
    <property type="term" value="P:intracellular protein localization"/>
    <property type="evidence" value="ECO:0007669"/>
    <property type="project" value="TreeGrafter"/>
</dbReference>
<dbReference type="GO" id="GO:0005794">
    <property type="term" value="C:Golgi apparatus"/>
    <property type="evidence" value="ECO:0007669"/>
    <property type="project" value="TreeGrafter"/>
</dbReference>
<dbReference type="GO" id="GO:0016020">
    <property type="term" value="C:membrane"/>
    <property type="evidence" value="ECO:0007669"/>
    <property type="project" value="TreeGrafter"/>
</dbReference>
<dbReference type="PANTHER" id="PTHR21663">
    <property type="entry name" value="HYPOTHETICAL HEAT DOMAIN-CONTAINING"/>
    <property type="match status" value="1"/>
</dbReference>
<dbReference type="PANTHER" id="PTHR21663:SF0">
    <property type="entry name" value="HEAT REPEAT-CONTAINING PROTEIN 5B"/>
    <property type="match status" value="1"/>
</dbReference>
<feature type="domain" description="LAA1-like C-terminal TPR repeats" evidence="1">
    <location>
        <begin position="360"/>
        <end position="530"/>
    </location>
</feature>
<sequence>MLSLGETGELSPNASAMLRISTLSAWAQLQVETPNQNYLEDVVKPHRSTLASLWIAALRDYASIRVDSEFINDTSTVALDSSYSSLGKEVLLPYYAKSWPVILQAVATSMESGDPHILAAMDGQESSPDTKAPGTNREEPTAFFYIVFGLVYEALVTSSADPSASPAQQSLVVSALQALKCLVRPEYSGKAIKEPTIFEEFISLCYRIAMTEPANIQIHLVDMLSSFAIAQEHQSSSGDELSLTSPRAHCLRICAHILRSSTSSARGQSIQLLKDESSEIDLVGPTLPALKSMLDLPPATSTGSQDVYVRLVHGLLSSCLLHIDAMSGRDGLISAKKIKNNLLAAVLILTVLPSSVKVSKAVVEHACFLISQKLLESGELSLTAAHCAKTLIVASTAGNAMLHQSVRLLIPGLIEYIAKMAPLVQDGTISEPQVAAVGEVWKAFSAFFASTAEVHRVRLLGVLLPTIALLLSNSQTAPSPVTTQTIAQLLIYATSSPAAFKDAAAKLDNTTRELLEQSIRRAVAGTASTAAQSTAKPQISLRSF</sequence>
<dbReference type="InterPro" id="IPR057981">
    <property type="entry name" value="TPR_LAA1-like_C"/>
</dbReference>
<dbReference type="AlphaFoldDB" id="A0A9P7KN10"/>
<keyword evidence="3" id="KW-1185">Reference proteome</keyword>
<dbReference type="OrthoDB" id="3055391at2759"/>
<dbReference type="GO" id="GO:0005829">
    <property type="term" value="C:cytosol"/>
    <property type="evidence" value="ECO:0007669"/>
    <property type="project" value="GOC"/>
</dbReference>
<dbReference type="GO" id="GO:0030139">
    <property type="term" value="C:endocytic vesicle"/>
    <property type="evidence" value="ECO:0007669"/>
    <property type="project" value="TreeGrafter"/>
</dbReference>
<name>A0A9P7KN10_9AGAR</name>
<evidence type="ECO:0000313" key="2">
    <source>
        <dbReference type="EMBL" id="KAG5653101.1"/>
    </source>
</evidence>
<dbReference type="Pfam" id="PF25808">
    <property type="entry name" value="TPR_LAA1_C"/>
    <property type="match status" value="1"/>
</dbReference>
<evidence type="ECO:0000313" key="3">
    <source>
        <dbReference type="Proteomes" id="UP000717328"/>
    </source>
</evidence>
<proteinExistence type="predicted"/>
<dbReference type="InterPro" id="IPR040108">
    <property type="entry name" value="Laa1/Sip1/HEATR5"/>
</dbReference>
<comment type="caution">
    <text evidence="2">The sequence shown here is derived from an EMBL/GenBank/DDBJ whole genome shotgun (WGS) entry which is preliminary data.</text>
</comment>
<dbReference type="EMBL" id="JABCKI010000075">
    <property type="protein sequence ID" value="KAG5653101.1"/>
    <property type="molecule type" value="Genomic_DNA"/>
</dbReference>
<accession>A0A9P7KN10</accession>
<gene>
    <name evidence="2" type="ORF">H0H81_002326</name>
</gene>
<dbReference type="GO" id="GO:0006897">
    <property type="term" value="P:endocytosis"/>
    <property type="evidence" value="ECO:0007669"/>
    <property type="project" value="TreeGrafter"/>
</dbReference>
<reference evidence="2" key="1">
    <citation type="submission" date="2021-02" db="EMBL/GenBank/DDBJ databases">
        <authorList>
            <person name="Nieuwenhuis M."/>
            <person name="Van De Peppel L.J.J."/>
        </authorList>
    </citation>
    <scope>NUCLEOTIDE SEQUENCE</scope>
    <source>
        <strain evidence="2">D49</strain>
    </source>
</reference>
<protein>
    <recommendedName>
        <fullName evidence="1">LAA1-like C-terminal TPR repeats domain-containing protein</fullName>
    </recommendedName>
</protein>
<dbReference type="Pfam" id="PF20210">
    <property type="entry name" value="Laa1_Sip1_HTR5"/>
    <property type="match status" value="1"/>
</dbReference>
<dbReference type="Proteomes" id="UP000717328">
    <property type="component" value="Unassembled WGS sequence"/>
</dbReference>
<evidence type="ECO:0000259" key="1">
    <source>
        <dbReference type="Pfam" id="PF25808"/>
    </source>
</evidence>